<comment type="similarity">
    <text evidence="1">Belongs to the Gfo/Idh/MocA family.</text>
</comment>
<dbReference type="PANTHER" id="PTHR43708">
    <property type="entry name" value="CONSERVED EXPRESSED OXIDOREDUCTASE (EUROFUNG)"/>
    <property type="match status" value="1"/>
</dbReference>
<evidence type="ECO:0000256" key="2">
    <source>
        <dbReference type="ARBA" id="ARBA00023002"/>
    </source>
</evidence>
<evidence type="ECO:0000313" key="6">
    <source>
        <dbReference type="EMBL" id="MFC4989731.1"/>
    </source>
</evidence>
<gene>
    <name evidence="6" type="ORF">ACFPFO_18605</name>
</gene>
<evidence type="ECO:0000259" key="5">
    <source>
        <dbReference type="Pfam" id="PF22725"/>
    </source>
</evidence>
<protein>
    <submittedName>
        <fullName evidence="6">Gfo/Idh/MocA family protein</fullName>
    </submittedName>
</protein>
<feature type="region of interest" description="Disordered" evidence="3">
    <location>
        <begin position="351"/>
        <end position="374"/>
    </location>
</feature>
<feature type="domain" description="GFO/IDH/MocA-like oxidoreductase" evidence="5">
    <location>
        <begin position="128"/>
        <end position="227"/>
    </location>
</feature>
<dbReference type="PANTHER" id="PTHR43708:SF5">
    <property type="entry name" value="CONSERVED EXPRESSED OXIDOREDUCTASE (EUROFUNG)-RELATED"/>
    <property type="match status" value="1"/>
</dbReference>
<keyword evidence="2" id="KW-0560">Oxidoreductase</keyword>
<evidence type="ECO:0000256" key="3">
    <source>
        <dbReference type="SAM" id="MobiDB-lite"/>
    </source>
</evidence>
<proteinExistence type="inferred from homology"/>
<dbReference type="AlphaFoldDB" id="A0ABD5QJ61"/>
<dbReference type="Pfam" id="PF01408">
    <property type="entry name" value="GFO_IDH_MocA"/>
    <property type="match status" value="1"/>
</dbReference>
<feature type="domain" description="Gfo/Idh/MocA-like oxidoreductase N-terminal" evidence="4">
    <location>
        <begin position="4"/>
        <end position="118"/>
    </location>
</feature>
<dbReference type="Gene3D" id="3.40.50.720">
    <property type="entry name" value="NAD(P)-binding Rossmann-like Domain"/>
    <property type="match status" value="1"/>
</dbReference>
<evidence type="ECO:0000256" key="1">
    <source>
        <dbReference type="ARBA" id="ARBA00010928"/>
    </source>
</evidence>
<dbReference type="InterPro" id="IPR036291">
    <property type="entry name" value="NAD(P)-bd_dom_sf"/>
</dbReference>
<keyword evidence="7" id="KW-1185">Reference proteome</keyword>
<dbReference type="RefSeq" id="WP_224828158.1">
    <property type="nucleotide sequence ID" value="NZ_JAIVEF010000004.1"/>
</dbReference>
<comment type="caution">
    <text evidence="6">The sequence shown here is derived from an EMBL/GenBank/DDBJ whole genome shotgun (WGS) entry which is preliminary data.</text>
</comment>
<dbReference type="SUPFAM" id="SSF51735">
    <property type="entry name" value="NAD(P)-binding Rossmann-fold domains"/>
    <property type="match status" value="1"/>
</dbReference>
<dbReference type="SUPFAM" id="SSF55347">
    <property type="entry name" value="Glyceraldehyde-3-phosphate dehydrogenase-like, C-terminal domain"/>
    <property type="match status" value="1"/>
</dbReference>
<dbReference type="GO" id="GO:0016491">
    <property type="term" value="F:oxidoreductase activity"/>
    <property type="evidence" value="ECO:0007669"/>
    <property type="project" value="UniProtKB-KW"/>
</dbReference>
<dbReference type="InterPro" id="IPR000683">
    <property type="entry name" value="Gfo/Idh/MocA-like_OxRdtase_N"/>
</dbReference>
<reference evidence="6 7" key="1">
    <citation type="journal article" date="2019" name="Int. J. Syst. Evol. Microbiol.">
        <title>The Global Catalogue of Microorganisms (GCM) 10K type strain sequencing project: providing services to taxonomists for standard genome sequencing and annotation.</title>
        <authorList>
            <consortium name="The Broad Institute Genomics Platform"/>
            <consortium name="The Broad Institute Genome Sequencing Center for Infectious Disease"/>
            <person name="Wu L."/>
            <person name="Ma J."/>
        </authorList>
    </citation>
    <scope>NUCLEOTIDE SEQUENCE [LARGE SCALE GENOMIC DNA]</scope>
    <source>
        <strain evidence="6 7">CGMCC 1.15824</strain>
    </source>
</reference>
<evidence type="ECO:0000259" key="4">
    <source>
        <dbReference type="Pfam" id="PF01408"/>
    </source>
</evidence>
<sequence>MVVRTAVVGAGTIARTHLAGVSENPRTGLVAVCDLDRERAEAMGSEFDTDAETDLSVVLADVDAIHVCTPVQTHFEIASRAIKAGVAVLIEKPATLDSGEIEELQRQAESAGVPATVVHNHLFDPALRRLRERIDDGELGRIRGVDVIYGGLTPPDTENRGSWVFELPGGEFEEGLPHPIYAALGLGGYPEDESSIDARTALSREYDGGFSYDRARIQYVSEAGALCSVTMLSGGLPLRLHVVSGTERAVVVDELNQSVSTVEEDYTRSTLARSKRGLDVSMAQLSSSVSNARLVAAERAGGWEAAARATSHFALFDRFARAVTGDGEVPIPLEQSKWTIRALEAIRESAAPDGRIVTNSPGADEVTGERTEPS</sequence>
<dbReference type="Proteomes" id="UP001595925">
    <property type="component" value="Unassembled WGS sequence"/>
</dbReference>
<evidence type="ECO:0000313" key="7">
    <source>
        <dbReference type="Proteomes" id="UP001595925"/>
    </source>
</evidence>
<organism evidence="6 7">
    <name type="scientific">Saliphagus infecundisoli</name>
    <dbReference type="NCBI Taxonomy" id="1849069"/>
    <lineage>
        <taxon>Archaea</taxon>
        <taxon>Methanobacteriati</taxon>
        <taxon>Methanobacteriota</taxon>
        <taxon>Stenosarchaea group</taxon>
        <taxon>Halobacteria</taxon>
        <taxon>Halobacteriales</taxon>
        <taxon>Natrialbaceae</taxon>
        <taxon>Saliphagus</taxon>
    </lineage>
</organism>
<dbReference type="InterPro" id="IPR055170">
    <property type="entry name" value="GFO_IDH_MocA-like_dom"/>
</dbReference>
<dbReference type="EMBL" id="JBHSJG010000054">
    <property type="protein sequence ID" value="MFC4989731.1"/>
    <property type="molecule type" value="Genomic_DNA"/>
</dbReference>
<name>A0ABD5QJ61_9EURY</name>
<dbReference type="Pfam" id="PF22725">
    <property type="entry name" value="GFO_IDH_MocA_C3"/>
    <property type="match status" value="1"/>
</dbReference>
<dbReference type="Gene3D" id="3.30.360.10">
    <property type="entry name" value="Dihydrodipicolinate Reductase, domain 2"/>
    <property type="match status" value="1"/>
</dbReference>
<accession>A0ABD5QJ61</accession>
<dbReference type="InterPro" id="IPR051317">
    <property type="entry name" value="Gfo/Idh/MocA_oxidoreduct"/>
</dbReference>